<evidence type="ECO:0000313" key="4">
    <source>
        <dbReference type="EMBL" id="AKA67422.1"/>
    </source>
</evidence>
<dbReference type="HOGENOM" id="CLU_035898_0_0_9"/>
<dbReference type="Pfam" id="PF13556">
    <property type="entry name" value="HTH_30"/>
    <property type="match status" value="1"/>
</dbReference>
<dbReference type="InterPro" id="IPR041522">
    <property type="entry name" value="CdaR_GGDEF"/>
</dbReference>
<dbReference type="RefSeq" id="WP_029160489.1">
    <property type="nucleotide sequence ID" value="NZ_CP009933.1"/>
</dbReference>
<name>A0A0E3M6C2_CLOSL</name>
<feature type="domain" description="CdaR GGDEF-like" evidence="3">
    <location>
        <begin position="282"/>
        <end position="396"/>
    </location>
</feature>
<dbReference type="InterPro" id="IPR051448">
    <property type="entry name" value="CdaR-like_regulators"/>
</dbReference>
<accession>A0A0E3M6C2</accession>
<dbReference type="STRING" id="1548.CSCA_0297"/>
<feature type="domain" description="PucR C-terminal helix-turn-helix" evidence="2">
    <location>
        <begin position="451"/>
        <end position="504"/>
    </location>
</feature>
<dbReference type="KEGG" id="csq:CSCA_0297"/>
<proteinExistence type="inferred from homology"/>
<evidence type="ECO:0000313" key="5">
    <source>
        <dbReference type="Proteomes" id="UP000033115"/>
    </source>
</evidence>
<dbReference type="Gene3D" id="1.10.10.2840">
    <property type="entry name" value="PucR C-terminal helix-turn-helix domain"/>
    <property type="match status" value="1"/>
</dbReference>
<dbReference type="EMBL" id="CP009933">
    <property type="protein sequence ID" value="AKA67422.1"/>
    <property type="molecule type" value="Genomic_DNA"/>
</dbReference>
<evidence type="ECO:0000256" key="1">
    <source>
        <dbReference type="ARBA" id="ARBA00006754"/>
    </source>
</evidence>
<dbReference type="Proteomes" id="UP000033115">
    <property type="component" value="Chromosome"/>
</dbReference>
<reference evidence="4 5" key="1">
    <citation type="journal article" date="2015" name="J. Biotechnol.">
        <title>Complete genome sequence of a malodorant-producing acetogen, Clostridium scatologenes ATCC 25775(T).</title>
        <authorList>
            <person name="Zhu Z."/>
            <person name="Guo T."/>
            <person name="Zheng H."/>
            <person name="Song T."/>
            <person name="Ouyang P."/>
            <person name="Xie J."/>
        </authorList>
    </citation>
    <scope>NUCLEOTIDE SEQUENCE [LARGE SCALE GENOMIC DNA]</scope>
    <source>
        <strain evidence="4 5">ATCC 25775</strain>
    </source>
</reference>
<evidence type="ECO:0000259" key="3">
    <source>
        <dbReference type="Pfam" id="PF17853"/>
    </source>
</evidence>
<gene>
    <name evidence="4" type="ORF">CSCA_0297</name>
</gene>
<dbReference type="PANTHER" id="PTHR33744:SF1">
    <property type="entry name" value="DNA-BINDING TRANSCRIPTIONAL ACTIVATOR ADER"/>
    <property type="match status" value="1"/>
</dbReference>
<dbReference type="InterPro" id="IPR025736">
    <property type="entry name" value="PucR_C-HTH_dom"/>
</dbReference>
<comment type="similarity">
    <text evidence="1">Belongs to the CdaR family.</text>
</comment>
<dbReference type="PANTHER" id="PTHR33744">
    <property type="entry name" value="CARBOHYDRATE DIACID REGULATOR"/>
    <property type="match status" value="1"/>
</dbReference>
<dbReference type="AlphaFoldDB" id="A0A0E3M6C2"/>
<keyword evidence="5" id="KW-1185">Reference proteome</keyword>
<dbReference type="InterPro" id="IPR042070">
    <property type="entry name" value="PucR_C-HTH_sf"/>
</dbReference>
<evidence type="ECO:0000259" key="2">
    <source>
        <dbReference type="Pfam" id="PF13556"/>
    </source>
</evidence>
<dbReference type="Pfam" id="PF17853">
    <property type="entry name" value="GGDEF_2"/>
    <property type="match status" value="1"/>
</dbReference>
<sequence>MEINLSTFLSKLRNYNPELHISPNCNTSIKSIKLLQKNQCSFNDNCLYVGTVSNLPKVFPQNSVINLVCILNKTLPNKHKKNSMLNLILLNNDIDLATVFNDLQAVVEAEQTLALNSATLLDSLTSEKGIKHIVNVASELLGNPICVIDLSFKIITHSKDINPSDPIWVELFTKGYCSYNFVSMSNVKKFIEVVHKSTSPVFMSEDKLRIPRIVSNIKIDNKVVGYLAALECNKPFSENDMELVFTLCKVIASEMQKSSFIENTRGSRYEHFIIHLLSGEKIDKITIDERLKFLDLHFKHNLYVMVLVPQNNFVNIPLNQIRNRIDYILVDSKSIIYKDAIVVIINCANKISTTNKTFSKLLEFVQKNKIFVGLSRCFHNLTDVKSHYEQALKSIELGISLKANDFFFSYEDFTIYHLLQLCSSQSNLKNFCLSSIFSLIKYDNTNNTDYMKSLYTYLINGKNQLETANILKVCRSTLAHRIEKIQQIMDINLNDSITSFKLILTFTILDYIDKTKSYNELSIDDKSSQNNCIL</sequence>
<protein>
    <submittedName>
        <fullName evidence="4">Putative transcriptional regulator, PucR family</fullName>
    </submittedName>
</protein>
<organism evidence="4 5">
    <name type="scientific">Clostridium scatologenes</name>
    <dbReference type="NCBI Taxonomy" id="1548"/>
    <lineage>
        <taxon>Bacteria</taxon>
        <taxon>Bacillati</taxon>
        <taxon>Bacillota</taxon>
        <taxon>Clostridia</taxon>
        <taxon>Eubacteriales</taxon>
        <taxon>Clostridiaceae</taxon>
        <taxon>Clostridium</taxon>
    </lineage>
</organism>